<sequence length="200" mass="23008">MARDLREIFEKEREEKKYRMKEGHADRFLSKLDEELPNDPPKRKVISLWMQIAATVVVIIGLSFFYFNSNSGVVDTDENVTVVDSNNQATDVQTISLGDLSPDLRKIEAYYTTNINLQLSDLAADPENKELVDGYMDRLAELNKEYQRLNQELNELGPNDQTINALIMNLQLRLQLLEKLKSKLNQLNTSKNEQESSEIV</sequence>
<evidence type="ECO:0000256" key="2">
    <source>
        <dbReference type="SAM" id="Phobius"/>
    </source>
</evidence>
<dbReference type="EMBL" id="FNMY01000001">
    <property type="protein sequence ID" value="SDW12724.1"/>
    <property type="molecule type" value="Genomic_DNA"/>
</dbReference>
<keyword evidence="4" id="KW-1185">Reference proteome</keyword>
<protein>
    <recommendedName>
        <fullName evidence="5">Anti-sigma factor</fullName>
    </recommendedName>
</protein>
<reference evidence="4" key="1">
    <citation type="submission" date="2016-10" db="EMBL/GenBank/DDBJ databases">
        <authorList>
            <person name="Varghese N."/>
            <person name="Submissions S."/>
        </authorList>
    </citation>
    <scope>NUCLEOTIDE SEQUENCE [LARGE SCALE GENOMIC DNA]</scope>
    <source>
        <strain evidence="4">DSM 25030</strain>
    </source>
</reference>
<dbReference type="Proteomes" id="UP000199592">
    <property type="component" value="Unassembled WGS sequence"/>
</dbReference>
<feature type="coiled-coil region" evidence="1">
    <location>
        <begin position="132"/>
        <end position="197"/>
    </location>
</feature>
<organism evidence="3 4">
    <name type="scientific">Flagellimonas zhangzhouensis</name>
    <dbReference type="NCBI Taxonomy" id="1073328"/>
    <lineage>
        <taxon>Bacteria</taxon>
        <taxon>Pseudomonadati</taxon>
        <taxon>Bacteroidota</taxon>
        <taxon>Flavobacteriia</taxon>
        <taxon>Flavobacteriales</taxon>
        <taxon>Flavobacteriaceae</taxon>
        <taxon>Flagellimonas</taxon>
    </lineage>
</organism>
<gene>
    <name evidence="3" type="ORF">SAMN04487892_0429</name>
</gene>
<keyword evidence="2" id="KW-0812">Transmembrane</keyword>
<name>A0A1H2R1H8_9FLAO</name>
<dbReference type="STRING" id="1073328.SAMN05216294_1777"/>
<dbReference type="OrthoDB" id="1441018at2"/>
<keyword evidence="1" id="KW-0175">Coiled coil</keyword>
<keyword evidence="2" id="KW-0472">Membrane</keyword>
<feature type="transmembrane region" description="Helical" evidence="2">
    <location>
        <begin position="48"/>
        <end position="67"/>
    </location>
</feature>
<dbReference type="AlphaFoldDB" id="A0A1H2R1H8"/>
<evidence type="ECO:0000313" key="4">
    <source>
        <dbReference type="Proteomes" id="UP000199592"/>
    </source>
</evidence>
<dbReference type="RefSeq" id="WP_090294460.1">
    <property type="nucleotide sequence ID" value="NZ_FNKI01000002.1"/>
</dbReference>
<proteinExistence type="predicted"/>
<evidence type="ECO:0008006" key="5">
    <source>
        <dbReference type="Google" id="ProtNLM"/>
    </source>
</evidence>
<keyword evidence="2" id="KW-1133">Transmembrane helix</keyword>
<accession>A0A1H2R1H8</accession>
<evidence type="ECO:0000313" key="3">
    <source>
        <dbReference type="EMBL" id="SDW12724.1"/>
    </source>
</evidence>
<evidence type="ECO:0000256" key="1">
    <source>
        <dbReference type="SAM" id="Coils"/>
    </source>
</evidence>